<dbReference type="Gene3D" id="1.10.8.60">
    <property type="match status" value="1"/>
</dbReference>
<feature type="domain" description="PAS" evidence="7">
    <location>
        <begin position="113"/>
        <end position="157"/>
    </location>
</feature>
<sequence length="563" mass="62340">MSEKSDIIASIIDALTDPVLFVNTRRDISFANTAAYKLFNGYPPAAATPEMRKLLSGGLESGLRNTAVIMGKEYTVTVAALETAGESLGAIVVLREMTDIRSLEAELKEARNSCRELDMIIKSSYDGIFVIDGSGIAIKYNESYCRITGLDAAEMMGLHMREIVKRKYFSETVGLKVLETRSVATTMPTLSSGKKVLITGSPVFDENGELIRIVANVRDITELISLKSQMEEAKELAERYYSEILHLRGQQSEVDGFIFESPKMKSILSTAVKVAHTNATVLITGDSGVGKEVLARIIHNNSEYKDGPFVKINCGAIPETLLESELFGYEKGAFTSAASTGKPGLFEVATQGTVFLDEIGEIPLALQAKLLGVLQDMKFTKVGGVKPIEMKSRVITATNRDLADMIGKGQFRKDLFYRLNVVPLPVPPLSDRRSDIFPLARHFLTKFNAKYNTNKTLSTQVIAAFEEYDWPGNVREMENLLEQLVVLAPTGQLTLDMLPEEKFAPRAKNHFSEGKRLGEILNDVERNLFRRLLDKGYSTYKIARELGISQPTVVRKINRLGLN</sequence>
<dbReference type="SMART" id="SM00382">
    <property type="entry name" value="AAA"/>
    <property type="match status" value="1"/>
</dbReference>
<dbReference type="InterPro" id="IPR000014">
    <property type="entry name" value="PAS"/>
</dbReference>
<organism evidence="9 10">
    <name type="scientific">Anaeroselena agilis</name>
    <dbReference type="NCBI Taxonomy" id="3063788"/>
    <lineage>
        <taxon>Bacteria</taxon>
        <taxon>Bacillati</taxon>
        <taxon>Bacillota</taxon>
        <taxon>Negativicutes</taxon>
        <taxon>Acetonemataceae</taxon>
        <taxon>Anaeroselena</taxon>
    </lineage>
</organism>
<evidence type="ECO:0000313" key="10">
    <source>
        <dbReference type="Proteomes" id="UP001254848"/>
    </source>
</evidence>
<evidence type="ECO:0000256" key="5">
    <source>
        <dbReference type="SAM" id="Coils"/>
    </source>
</evidence>
<reference evidence="9 10" key="1">
    <citation type="submission" date="2023-07" db="EMBL/GenBank/DDBJ databases">
        <title>The novel representative of Negativicutes class, Anaeroselena agilis gen. nov. sp. nov.</title>
        <authorList>
            <person name="Prokofeva M.I."/>
            <person name="Elcheninov A.G."/>
            <person name="Klyukina A."/>
            <person name="Kublanov I.V."/>
            <person name="Frolov E.N."/>
            <person name="Podosokorskaya O.A."/>
        </authorList>
    </citation>
    <scope>NUCLEOTIDE SEQUENCE [LARGE SCALE GENOMIC DNA]</scope>
    <source>
        <strain evidence="9 10">4137-cl</strain>
    </source>
</reference>
<evidence type="ECO:0000256" key="1">
    <source>
        <dbReference type="ARBA" id="ARBA00022741"/>
    </source>
</evidence>
<dbReference type="CDD" id="cd00009">
    <property type="entry name" value="AAA"/>
    <property type="match status" value="1"/>
</dbReference>
<dbReference type="InterPro" id="IPR025662">
    <property type="entry name" value="Sigma_54_int_dom_ATP-bd_1"/>
</dbReference>
<keyword evidence="5" id="KW-0175">Coiled coil</keyword>
<dbReference type="SUPFAM" id="SSF55785">
    <property type="entry name" value="PYP-like sensor domain (PAS domain)"/>
    <property type="match status" value="1"/>
</dbReference>
<comment type="caution">
    <text evidence="9">The sequence shown here is derived from an EMBL/GenBank/DDBJ whole genome shotgun (WGS) entry which is preliminary data.</text>
</comment>
<dbReference type="InterPro" id="IPR027417">
    <property type="entry name" value="P-loop_NTPase"/>
</dbReference>
<dbReference type="InterPro" id="IPR035965">
    <property type="entry name" value="PAS-like_dom_sf"/>
</dbReference>
<dbReference type="InterPro" id="IPR009057">
    <property type="entry name" value="Homeodomain-like_sf"/>
</dbReference>
<dbReference type="SUPFAM" id="SSF46689">
    <property type="entry name" value="Homeodomain-like"/>
    <property type="match status" value="1"/>
</dbReference>
<dbReference type="PROSITE" id="PS50045">
    <property type="entry name" value="SIGMA54_INTERACT_4"/>
    <property type="match status" value="1"/>
</dbReference>
<dbReference type="PANTHER" id="PTHR32071:SF57">
    <property type="entry name" value="C4-DICARBOXYLATE TRANSPORT TRANSCRIPTIONAL REGULATORY PROTEIN DCTD"/>
    <property type="match status" value="1"/>
</dbReference>
<dbReference type="Pfam" id="PF00158">
    <property type="entry name" value="Sigma54_activat"/>
    <property type="match status" value="1"/>
</dbReference>
<evidence type="ECO:0000256" key="3">
    <source>
        <dbReference type="ARBA" id="ARBA00022840"/>
    </source>
</evidence>
<dbReference type="CDD" id="cd00130">
    <property type="entry name" value="PAS"/>
    <property type="match status" value="1"/>
</dbReference>
<dbReference type="Gene3D" id="3.30.450.20">
    <property type="entry name" value="PAS domain"/>
    <property type="match status" value="1"/>
</dbReference>
<accession>A0ABU3NWB6</accession>
<dbReference type="PROSITE" id="PS00675">
    <property type="entry name" value="SIGMA54_INTERACT_1"/>
    <property type="match status" value="1"/>
</dbReference>
<evidence type="ECO:0000259" key="7">
    <source>
        <dbReference type="PROSITE" id="PS50112"/>
    </source>
</evidence>
<dbReference type="Pfam" id="PF13426">
    <property type="entry name" value="PAS_9"/>
    <property type="match status" value="1"/>
</dbReference>
<dbReference type="PANTHER" id="PTHR32071">
    <property type="entry name" value="TRANSCRIPTIONAL REGULATORY PROTEIN"/>
    <property type="match status" value="1"/>
</dbReference>
<dbReference type="EMBL" id="JAUOZS010000001">
    <property type="protein sequence ID" value="MDT8900528.1"/>
    <property type="molecule type" value="Genomic_DNA"/>
</dbReference>
<gene>
    <name evidence="9" type="ORF">Q4T40_04655</name>
</gene>
<feature type="domain" description="PAC" evidence="8">
    <location>
        <begin position="181"/>
        <end position="232"/>
    </location>
</feature>
<feature type="coiled-coil region" evidence="5">
    <location>
        <begin position="93"/>
        <end position="120"/>
    </location>
</feature>
<keyword evidence="10" id="KW-1185">Reference proteome</keyword>
<dbReference type="SMART" id="SM00091">
    <property type="entry name" value="PAS"/>
    <property type="match status" value="2"/>
</dbReference>
<evidence type="ECO:0000259" key="8">
    <source>
        <dbReference type="PROSITE" id="PS50113"/>
    </source>
</evidence>
<dbReference type="InterPro" id="IPR000700">
    <property type="entry name" value="PAS-assoc_C"/>
</dbReference>
<dbReference type="Proteomes" id="UP001254848">
    <property type="component" value="Unassembled WGS sequence"/>
</dbReference>
<evidence type="ECO:0000256" key="4">
    <source>
        <dbReference type="ARBA" id="ARBA00029500"/>
    </source>
</evidence>
<dbReference type="SUPFAM" id="SSF52540">
    <property type="entry name" value="P-loop containing nucleoside triphosphate hydrolases"/>
    <property type="match status" value="1"/>
</dbReference>
<evidence type="ECO:0000256" key="2">
    <source>
        <dbReference type="ARBA" id="ARBA00022797"/>
    </source>
</evidence>
<dbReference type="PROSITE" id="PS50113">
    <property type="entry name" value="PAC"/>
    <property type="match status" value="1"/>
</dbReference>
<dbReference type="Gene3D" id="3.40.50.300">
    <property type="entry name" value="P-loop containing nucleotide triphosphate hydrolases"/>
    <property type="match status" value="1"/>
</dbReference>
<protein>
    <recommendedName>
        <fullName evidence="4">HTH-type transcriptional regulatory protein TyrR</fullName>
    </recommendedName>
</protein>
<dbReference type="InterPro" id="IPR002078">
    <property type="entry name" value="Sigma_54_int"/>
</dbReference>
<evidence type="ECO:0000313" key="9">
    <source>
        <dbReference type="EMBL" id="MDT8900528.1"/>
    </source>
</evidence>
<feature type="domain" description="Sigma-54 factor interaction" evidence="6">
    <location>
        <begin position="257"/>
        <end position="486"/>
    </location>
</feature>
<keyword evidence="2" id="KW-0058">Aromatic hydrocarbons catabolism</keyword>
<name>A0ABU3NWB6_9FIRM</name>
<dbReference type="PROSITE" id="PS50112">
    <property type="entry name" value="PAS"/>
    <property type="match status" value="1"/>
</dbReference>
<evidence type="ECO:0000259" key="6">
    <source>
        <dbReference type="PROSITE" id="PS50045"/>
    </source>
</evidence>
<dbReference type="NCBIfam" id="TIGR00229">
    <property type="entry name" value="sensory_box"/>
    <property type="match status" value="1"/>
</dbReference>
<dbReference type="Pfam" id="PF18024">
    <property type="entry name" value="HTH_50"/>
    <property type="match status" value="1"/>
</dbReference>
<keyword evidence="1" id="KW-0547">Nucleotide-binding</keyword>
<dbReference type="Gene3D" id="1.10.10.60">
    <property type="entry name" value="Homeodomain-like"/>
    <property type="match status" value="1"/>
</dbReference>
<proteinExistence type="predicted"/>
<keyword evidence="3" id="KW-0067">ATP-binding</keyword>
<dbReference type="InterPro" id="IPR003593">
    <property type="entry name" value="AAA+_ATPase"/>
</dbReference>
<dbReference type="InterPro" id="IPR030828">
    <property type="entry name" value="HTH_TyrR"/>
</dbReference>
<dbReference type="Pfam" id="PF25601">
    <property type="entry name" value="AAA_lid_14"/>
    <property type="match status" value="1"/>
</dbReference>
<dbReference type="RefSeq" id="WP_413779066.1">
    <property type="nucleotide sequence ID" value="NZ_JAUOZS010000001.1"/>
</dbReference>
<dbReference type="InterPro" id="IPR058031">
    <property type="entry name" value="AAA_lid_NorR"/>
</dbReference>